<reference evidence="9" key="2">
    <citation type="submission" date="2015-01" db="EMBL/GenBank/DDBJ databases">
        <title>Draft genome sequence of potential hydrocarbon metabolising strain of Rhodococcus rhodochrous.</title>
        <authorList>
            <person name="Aggarwal R.K."/>
            <person name="Dawar C."/>
        </authorList>
    </citation>
    <scope>NUCLEOTIDE SEQUENCE [LARGE SCALE GENOMIC DNA]</scope>
    <source>
        <strain evidence="9">KG-21</strain>
    </source>
</reference>
<dbReference type="InterPro" id="IPR044068">
    <property type="entry name" value="CB"/>
</dbReference>
<dbReference type="Gene3D" id="1.10.443.10">
    <property type="entry name" value="Intergrase catalytic core"/>
    <property type="match status" value="1"/>
</dbReference>
<dbReference type="InterPro" id="IPR050090">
    <property type="entry name" value="Tyrosine_recombinase_XerCD"/>
</dbReference>
<dbReference type="AlphaFoldDB" id="A0A0M9WP99"/>
<sequence>MATVSSYDTAKGKRYRVRYRTPQGRQTDKRGFITKAAAEAWANTVEVDKMRGTYISPTAGRITIGELYEQWEDEQPHLKDSSLERYKQSWANQVSPEWDGVQVADVDAADVQAWVTRLTRRKLSPSTVRKAHHLLSMLLDLAVRDRCLVANPATGTSLPRIKRGEPTFLTDQQVVELAGNAGPGRLAVLVLGFTGLRWGEMAGMKVKRWDTARRRLTVAEAVTEINGVLTWGTPKTHAARSVPVPGFLAAELDAAARGKTPDDLLFPASGGGVMRNKNARRDWFDAAVKASGVPEETTPHDLRHSAASIAIRAGANVKAVQRMLGHASASMTLDIYGHLFEDDLDDVASRIDAGISVGANVVRLKERRA</sequence>
<dbReference type="GO" id="GO:0015074">
    <property type="term" value="P:DNA integration"/>
    <property type="evidence" value="ECO:0007669"/>
    <property type="project" value="InterPro"/>
</dbReference>
<evidence type="ECO:0000256" key="2">
    <source>
        <dbReference type="ARBA" id="ARBA00022908"/>
    </source>
</evidence>
<dbReference type="InterPro" id="IPR010998">
    <property type="entry name" value="Integrase_recombinase_N"/>
</dbReference>
<evidence type="ECO:0000259" key="7">
    <source>
        <dbReference type="PROSITE" id="PS51900"/>
    </source>
</evidence>
<dbReference type="CDD" id="cd01189">
    <property type="entry name" value="INT_ICEBs1_C_like"/>
    <property type="match status" value="1"/>
</dbReference>
<feature type="domain" description="Core-binding (CB)" evidence="7">
    <location>
        <begin position="62"/>
        <end position="143"/>
    </location>
</feature>
<evidence type="ECO:0000256" key="5">
    <source>
        <dbReference type="PROSITE-ProRule" id="PRU01248"/>
    </source>
</evidence>
<dbReference type="PROSITE" id="PS51898">
    <property type="entry name" value="TYR_RECOMBINASE"/>
    <property type="match status" value="1"/>
</dbReference>
<organism evidence="8 9">
    <name type="scientific">Rhodococcus rhodochrous KG-21</name>
    <dbReference type="NCBI Taxonomy" id="1441923"/>
    <lineage>
        <taxon>Bacteria</taxon>
        <taxon>Bacillati</taxon>
        <taxon>Actinomycetota</taxon>
        <taxon>Actinomycetes</taxon>
        <taxon>Mycobacteriales</taxon>
        <taxon>Nocardiaceae</taxon>
        <taxon>Rhodococcus</taxon>
    </lineage>
</organism>
<reference evidence="8 9" key="1">
    <citation type="journal article" date="2015" name="Genome Announc.">
        <title>Draft Genome Sequence of Rhodococcus rhodochrous Strain KG-21, a Soil Isolate from Oil Fields of Krishna-Godavari Basin, India.</title>
        <authorList>
            <person name="Dawar C."/>
            <person name="Aggarwal R.K."/>
        </authorList>
    </citation>
    <scope>NUCLEOTIDE SEQUENCE [LARGE SCALE GENOMIC DNA]</scope>
    <source>
        <strain evidence="8 9">KG-21</strain>
    </source>
</reference>
<dbReference type="EMBL" id="AZYO01000018">
    <property type="protein sequence ID" value="KOS56461.1"/>
    <property type="molecule type" value="Genomic_DNA"/>
</dbReference>
<comment type="caution">
    <text evidence="8">The sequence shown here is derived from an EMBL/GenBank/DDBJ whole genome shotgun (WGS) entry which is preliminary data.</text>
</comment>
<keyword evidence="4" id="KW-0233">DNA recombination</keyword>
<protein>
    <recommendedName>
        <fullName evidence="10">Integrase</fullName>
    </recommendedName>
</protein>
<dbReference type="PANTHER" id="PTHR30349:SF64">
    <property type="entry name" value="PROPHAGE INTEGRASE INTD-RELATED"/>
    <property type="match status" value="1"/>
</dbReference>
<evidence type="ECO:0000313" key="9">
    <source>
        <dbReference type="Proteomes" id="UP000037712"/>
    </source>
</evidence>
<dbReference type="PANTHER" id="PTHR30349">
    <property type="entry name" value="PHAGE INTEGRASE-RELATED"/>
    <property type="match status" value="1"/>
</dbReference>
<dbReference type="InterPro" id="IPR002104">
    <property type="entry name" value="Integrase_catalytic"/>
</dbReference>
<evidence type="ECO:0000259" key="6">
    <source>
        <dbReference type="PROSITE" id="PS51898"/>
    </source>
</evidence>
<dbReference type="Proteomes" id="UP000037712">
    <property type="component" value="Unassembled WGS sequence"/>
</dbReference>
<evidence type="ECO:0000313" key="8">
    <source>
        <dbReference type="EMBL" id="KOS56461.1"/>
    </source>
</evidence>
<evidence type="ECO:0000256" key="4">
    <source>
        <dbReference type="ARBA" id="ARBA00023172"/>
    </source>
</evidence>
<dbReference type="InterPro" id="IPR011010">
    <property type="entry name" value="DNA_brk_join_enz"/>
</dbReference>
<dbReference type="PROSITE" id="PS51900">
    <property type="entry name" value="CB"/>
    <property type="match status" value="1"/>
</dbReference>
<dbReference type="SUPFAM" id="SSF56349">
    <property type="entry name" value="DNA breaking-rejoining enzymes"/>
    <property type="match status" value="1"/>
</dbReference>
<feature type="domain" description="Tyr recombinase" evidence="6">
    <location>
        <begin position="164"/>
        <end position="349"/>
    </location>
</feature>
<evidence type="ECO:0008006" key="10">
    <source>
        <dbReference type="Google" id="ProtNLM"/>
    </source>
</evidence>
<dbReference type="Pfam" id="PF00589">
    <property type="entry name" value="Phage_integrase"/>
    <property type="match status" value="1"/>
</dbReference>
<dbReference type="GO" id="GO:0003677">
    <property type="term" value="F:DNA binding"/>
    <property type="evidence" value="ECO:0007669"/>
    <property type="project" value="UniProtKB-UniRule"/>
</dbReference>
<proteinExistence type="inferred from homology"/>
<gene>
    <name evidence="8" type="ORF">Z051_09645</name>
</gene>
<dbReference type="GO" id="GO:0006310">
    <property type="term" value="P:DNA recombination"/>
    <property type="evidence" value="ECO:0007669"/>
    <property type="project" value="UniProtKB-KW"/>
</dbReference>
<keyword evidence="2" id="KW-0229">DNA integration</keyword>
<dbReference type="PATRIC" id="fig|1441923.3.peg.2140"/>
<dbReference type="InterPro" id="IPR004107">
    <property type="entry name" value="Integrase_SAM-like_N"/>
</dbReference>
<keyword evidence="3 5" id="KW-0238">DNA-binding</keyword>
<dbReference type="RefSeq" id="WP_054372458.1">
    <property type="nucleotide sequence ID" value="NZ_AZYO01000018.1"/>
</dbReference>
<comment type="similarity">
    <text evidence="1">Belongs to the 'phage' integrase family.</text>
</comment>
<accession>A0A0M9WP99</accession>
<dbReference type="Gene3D" id="1.10.150.130">
    <property type="match status" value="1"/>
</dbReference>
<evidence type="ECO:0000256" key="3">
    <source>
        <dbReference type="ARBA" id="ARBA00023125"/>
    </source>
</evidence>
<dbReference type="Pfam" id="PF14659">
    <property type="entry name" value="Phage_int_SAM_3"/>
    <property type="match status" value="1"/>
</dbReference>
<name>A0A0M9WP99_RHORH</name>
<evidence type="ECO:0000256" key="1">
    <source>
        <dbReference type="ARBA" id="ARBA00008857"/>
    </source>
</evidence>
<dbReference type="InterPro" id="IPR013762">
    <property type="entry name" value="Integrase-like_cat_sf"/>
</dbReference>